<comment type="catalytic activity">
    <reaction evidence="3">
        <text>3'-dephospho-CoA + ATP = ADP + CoA + H(+)</text>
        <dbReference type="Rhea" id="RHEA:18245"/>
        <dbReference type="ChEBI" id="CHEBI:15378"/>
        <dbReference type="ChEBI" id="CHEBI:30616"/>
        <dbReference type="ChEBI" id="CHEBI:57287"/>
        <dbReference type="ChEBI" id="CHEBI:57328"/>
        <dbReference type="ChEBI" id="CHEBI:456216"/>
        <dbReference type="EC" id="2.7.1.24"/>
    </reaction>
</comment>
<reference evidence="5 6" key="1">
    <citation type="submission" date="2021-03" db="EMBL/GenBank/DDBJ databases">
        <title>The first data on the complete genome of the tetrodotoxin-producing bacterium.</title>
        <authorList>
            <person name="Melnikova D.I."/>
            <person name="Nijland R."/>
            <person name="Magarlamov T.Y."/>
        </authorList>
    </citation>
    <scope>NUCLEOTIDE SEQUENCE [LARGE SCALE GENOMIC DNA]</scope>
    <source>
        <strain evidence="5 6">1839</strain>
    </source>
</reference>
<dbReference type="Pfam" id="PF01121">
    <property type="entry name" value="CoaE"/>
    <property type="match status" value="1"/>
</dbReference>
<dbReference type="PANTHER" id="PTHR10695">
    <property type="entry name" value="DEPHOSPHO-COA KINASE-RELATED"/>
    <property type="match status" value="1"/>
</dbReference>
<dbReference type="PROSITE" id="PS51219">
    <property type="entry name" value="DPCK"/>
    <property type="match status" value="1"/>
</dbReference>
<proteinExistence type="inferred from homology"/>
<keyword evidence="3 5" id="KW-0418">Kinase</keyword>
<organism evidence="5 6">
    <name type="scientific">Cytobacillus gottheilii</name>
    <dbReference type="NCBI Taxonomy" id="859144"/>
    <lineage>
        <taxon>Bacteria</taxon>
        <taxon>Bacillati</taxon>
        <taxon>Bacillota</taxon>
        <taxon>Bacilli</taxon>
        <taxon>Bacillales</taxon>
        <taxon>Bacillaceae</taxon>
        <taxon>Cytobacillus</taxon>
    </lineage>
</organism>
<keyword evidence="3 5" id="KW-0808">Transferase</keyword>
<evidence type="ECO:0000256" key="1">
    <source>
        <dbReference type="ARBA" id="ARBA00022741"/>
    </source>
</evidence>
<keyword evidence="1 3" id="KW-0547">Nucleotide-binding</keyword>
<keyword evidence="3" id="KW-0963">Cytoplasm</keyword>
<evidence type="ECO:0000256" key="4">
    <source>
        <dbReference type="NCBIfam" id="TIGR00152"/>
    </source>
</evidence>
<dbReference type="HAMAP" id="MF_00376">
    <property type="entry name" value="Dephospho_CoA_kinase"/>
    <property type="match status" value="1"/>
</dbReference>
<name>A0ABX8F9G5_9BACI</name>
<gene>
    <name evidence="3" type="primary">coaE</name>
    <name evidence="5" type="ORF">J1899_16730</name>
</gene>
<comment type="pathway">
    <text evidence="3">Cofactor biosynthesis; coenzyme A biosynthesis; CoA from (R)-pantothenate: step 5/5.</text>
</comment>
<dbReference type="PANTHER" id="PTHR10695:SF46">
    <property type="entry name" value="BIFUNCTIONAL COENZYME A SYNTHASE-RELATED"/>
    <property type="match status" value="1"/>
</dbReference>
<dbReference type="InterPro" id="IPR001977">
    <property type="entry name" value="Depp_CoAkinase"/>
</dbReference>
<keyword evidence="6" id="KW-1185">Reference proteome</keyword>
<dbReference type="GO" id="GO:0004140">
    <property type="term" value="F:dephospho-CoA kinase activity"/>
    <property type="evidence" value="ECO:0007669"/>
    <property type="project" value="UniProtKB-EC"/>
</dbReference>
<dbReference type="EMBL" id="CP071709">
    <property type="protein sequence ID" value="QVY60639.1"/>
    <property type="molecule type" value="Genomic_DNA"/>
</dbReference>
<sequence length="197" mass="22264">MSLVIGLTGGIASGKSTVSSMLKQMGFTVIDADIEARLAVEKGTEAYEEIVRHFGEDILNETEEIDRAKLGSIIFQEEEQRLKLNSIVHPAVRQQMLQKKEAAIQKGESLIILDIPLLFESKLEYLADQTLLIYVDEQTQLARLMARNKLTEDEAIARIRSQLPLADKKKLADDIIYNNGTIEETQHQLLSLLKKWE</sequence>
<dbReference type="RefSeq" id="WP_214475345.1">
    <property type="nucleotide sequence ID" value="NZ_CANKUS010000007.1"/>
</dbReference>
<dbReference type="InterPro" id="IPR027417">
    <property type="entry name" value="P-loop_NTPase"/>
</dbReference>
<evidence type="ECO:0000313" key="6">
    <source>
        <dbReference type="Proteomes" id="UP000679247"/>
    </source>
</evidence>
<dbReference type="Gene3D" id="3.40.50.300">
    <property type="entry name" value="P-loop containing nucleotide triphosphate hydrolases"/>
    <property type="match status" value="1"/>
</dbReference>
<dbReference type="EC" id="2.7.1.24" evidence="3 4"/>
<feature type="binding site" evidence="3">
    <location>
        <begin position="12"/>
        <end position="17"/>
    </location>
    <ligand>
        <name>ATP</name>
        <dbReference type="ChEBI" id="CHEBI:30616"/>
    </ligand>
</feature>
<evidence type="ECO:0000313" key="5">
    <source>
        <dbReference type="EMBL" id="QVY60639.1"/>
    </source>
</evidence>
<dbReference type="Proteomes" id="UP000679247">
    <property type="component" value="Chromosome"/>
</dbReference>
<dbReference type="NCBIfam" id="TIGR00152">
    <property type="entry name" value="dephospho-CoA kinase"/>
    <property type="match status" value="1"/>
</dbReference>
<comment type="subcellular location">
    <subcellularLocation>
        <location evidence="3">Cytoplasm</location>
    </subcellularLocation>
</comment>
<accession>A0ABX8F9G5</accession>
<keyword evidence="2 3" id="KW-0067">ATP-binding</keyword>
<comment type="function">
    <text evidence="3">Catalyzes the phosphorylation of the 3'-hydroxyl group of dephosphocoenzyme A to form coenzyme A.</text>
</comment>
<evidence type="ECO:0000256" key="2">
    <source>
        <dbReference type="ARBA" id="ARBA00022840"/>
    </source>
</evidence>
<dbReference type="CDD" id="cd02022">
    <property type="entry name" value="DPCK"/>
    <property type="match status" value="1"/>
</dbReference>
<evidence type="ECO:0000256" key="3">
    <source>
        <dbReference type="HAMAP-Rule" id="MF_00376"/>
    </source>
</evidence>
<keyword evidence="3" id="KW-0173">Coenzyme A biosynthesis</keyword>
<dbReference type="SUPFAM" id="SSF52540">
    <property type="entry name" value="P-loop containing nucleoside triphosphate hydrolases"/>
    <property type="match status" value="1"/>
</dbReference>
<protein>
    <recommendedName>
        <fullName evidence="3 4">Dephospho-CoA kinase</fullName>
        <ecNumber evidence="3 4">2.7.1.24</ecNumber>
    </recommendedName>
    <alternativeName>
        <fullName evidence="3">Dephosphocoenzyme A kinase</fullName>
    </alternativeName>
</protein>
<comment type="similarity">
    <text evidence="3">Belongs to the CoaE family.</text>
</comment>